<dbReference type="PROSITE" id="PS51433">
    <property type="entry name" value="PNT"/>
    <property type="match status" value="1"/>
</dbReference>
<reference evidence="7" key="1">
    <citation type="submission" date="2022-01" db="EMBL/GenBank/DDBJ databases">
        <authorList>
            <person name="King R."/>
        </authorList>
    </citation>
    <scope>NUCLEOTIDE SEQUENCE</scope>
</reference>
<keyword evidence="8" id="KW-1185">Reference proteome</keyword>
<dbReference type="Gene3D" id="3.10.20.90">
    <property type="entry name" value="Phosphatidylinositol 3-kinase Catalytic Subunit, Chain A, domain 1"/>
    <property type="match status" value="1"/>
</dbReference>
<protein>
    <submittedName>
        <fullName evidence="7">Uncharacterized protein</fullName>
    </submittedName>
</protein>
<dbReference type="InterPro" id="IPR024668">
    <property type="entry name" value="GABP_asu_N"/>
</dbReference>
<dbReference type="FunFam" id="1.10.10.10:FF:000200">
    <property type="entry name" value="GA-binding protein alpha chain, putative"/>
    <property type="match status" value="1"/>
</dbReference>
<dbReference type="PROSITE" id="PS00345">
    <property type="entry name" value="ETS_DOMAIN_1"/>
    <property type="match status" value="1"/>
</dbReference>
<name>A0A9N9S7C9_9DIPT</name>
<proteinExistence type="inferred from homology"/>
<feature type="domain" description="PNT" evidence="6">
    <location>
        <begin position="144"/>
        <end position="229"/>
    </location>
</feature>
<evidence type="ECO:0000313" key="7">
    <source>
        <dbReference type="EMBL" id="CAG9810090.1"/>
    </source>
</evidence>
<dbReference type="InterPro" id="IPR036390">
    <property type="entry name" value="WH_DNA-bd_sf"/>
</dbReference>
<dbReference type="InterPro" id="IPR000418">
    <property type="entry name" value="Ets_dom"/>
</dbReference>
<keyword evidence="2 3" id="KW-0238">DNA-binding</keyword>
<sequence>MNGNALNSGEFDEDCEDNDVLVFHIMITDPLKKLKHLVEQHIGSKLKNFQFYLQDSQMLQEEQNLTEQCLSSDTGLVQINLQIQYDKQRLNIIDVLKPTEEEVTKYYRKVDMESTQNSENSWNENESSSDNKSPNKVGMNSKWTVDYAFKSELVKMGATEDPQDWGVQHVQYWISWAIAKFNLQNIKLEDWNITGSELCQMNHKQVREKISSENFETFYTHLEMLRKHRYIAVLDENEREEANGSLKRNQKPIMHIGSDNRNGNNGQIQLWQFLLEILTDKDYVSVIEWVGISGEFKLNDPEYVAQLWGERKNKPAMNYEKLSRALRYYYDGDMISKVQGKRFVYKFVCNLKELIGYDAEELSRLVREASLMKDTSHILKSM</sequence>
<evidence type="ECO:0000256" key="1">
    <source>
        <dbReference type="ARBA" id="ARBA00005562"/>
    </source>
</evidence>
<dbReference type="InterPro" id="IPR036388">
    <property type="entry name" value="WH-like_DNA-bd_sf"/>
</dbReference>
<dbReference type="GO" id="GO:0030154">
    <property type="term" value="P:cell differentiation"/>
    <property type="evidence" value="ECO:0007669"/>
    <property type="project" value="TreeGrafter"/>
</dbReference>
<dbReference type="PANTHER" id="PTHR11849">
    <property type="entry name" value="ETS"/>
    <property type="match status" value="1"/>
</dbReference>
<dbReference type="EMBL" id="OU895880">
    <property type="protein sequence ID" value="CAG9810090.1"/>
    <property type="molecule type" value="Genomic_DNA"/>
</dbReference>
<dbReference type="Pfam" id="PF11620">
    <property type="entry name" value="GABP-alpha"/>
    <property type="match status" value="1"/>
</dbReference>
<dbReference type="Pfam" id="PF02198">
    <property type="entry name" value="SAM_PNT"/>
    <property type="match status" value="1"/>
</dbReference>
<dbReference type="SUPFAM" id="SSF47769">
    <property type="entry name" value="SAM/Pointed domain"/>
    <property type="match status" value="1"/>
</dbReference>
<dbReference type="Proteomes" id="UP001153620">
    <property type="component" value="Chromosome 4"/>
</dbReference>
<dbReference type="PANTHER" id="PTHR11849:SF195">
    <property type="entry name" value="GA-BINDING PROTEIN ALPHA CHAIN"/>
    <property type="match status" value="1"/>
</dbReference>
<dbReference type="SMART" id="SM00413">
    <property type="entry name" value="ETS"/>
    <property type="match status" value="1"/>
</dbReference>
<evidence type="ECO:0000259" key="6">
    <source>
        <dbReference type="PROSITE" id="PS51433"/>
    </source>
</evidence>
<dbReference type="InterPro" id="IPR003118">
    <property type="entry name" value="Pointed_dom"/>
</dbReference>
<dbReference type="PROSITE" id="PS50061">
    <property type="entry name" value="ETS_DOMAIN_3"/>
    <property type="match status" value="1"/>
</dbReference>
<dbReference type="PROSITE" id="PS00346">
    <property type="entry name" value="ETS_DOMAIN_2"/>
    <property type="match status" value="1"/>
</dbReference>
<dbReference type="Gene3D" id="1.10.150.50">
    <property type="entry name" value="Transcription Factor, Ets-1"/>
    <property type="match status" value="1"/>
</dbReference>
<evidence type="ECO:0000313" key="8">
    <source>
        <dbReference type="Proteomes" id="UP001153620"/>
    </source>
</evidence>
<dbReference type="SMART" id="SM00251">
    <property type="entry name" value="SAM_PNT"/>
    <property type="match status" value="1"/>
</dbReference>
<dbReference type="InterPro" id="IPR013761">
    <property type="entry name" value="SAM/pointed_sf"/>
</dbReference>
<feature type="compositionally biased region" description="Low complexity" evidence="4">
    <location>
        <begin position="114"/>
        <end position="135"/>
    </location>
</feature>
<accession>A0A9N9S7C9</accession>
<feature type="domain" description="ETS" evidence="5">
    <location>
        <begin position="268"/>
        <end position="348"/>
    </location>
</feature>
<evidence type="ECO:0000259" key="5">
    <source>
        <dbReference type="PROSITE" id="PS50061"/>
    </source>
</evidence>
<organism evidence="7 8">
    <name type="scientific">Chironomus riparius</name>
    <dbReference type="NCBI Taxonomy" id="315576"/>
    <lineage>
        <taxon>Eukaryota</taxon>
        <taxon>Metazoa</taxon>
        <taxon>Ecdysozoa</taxon>
        <taxon>Arthropoda</taxon>
        <taxon>Hexapoda</taxon>
        <taxon>Insecta</taxon>
        <taxon>Pterygota</taxon>
        <taxon>Neoptera</taxon>
        <taxon>Endopterygota</taxon>
        <taxon>Diptera</taxon>
        <taxon>Nematocera</taxon>
        <taxon>Chironomoidea</taxon>
        <taxon>Chironomidae</taxon>
        <taxon>Chironominae</taxon>
        <taxon>Chironomus</taxon>
    </lineage>
</organism>
<dbReference type="OrthoDB" id="10067219at2759"/>
<comment type="subcellular location">
    <subcellularLocation>
        <location evidence="3">Nucleus</location>
    </subcellularLocation>
</comment>
<feature type="region of interest" description="Disordered" evidence="4">
    <location>
        <begin position="114"/>
        <end position="138"/>
    </location>
</feature>
<dbReference type="AlphaFoldDB" id="A0A9N9S7C9"/>
<evidence type="ECO:0000256" key="3">
    <source>
        <dbReference type="RuleBase" id="RU004019"/>
    </source>
</evidence>
<evidence type="ECO:0000256" key="4">
    <source>
        <dbReference type="SAM" id="MobiDB-lite"/>
    </source>
</evidence>
<dbReference type="GO" id="GO:0005634">
    <property type="term" value="C:nucleus"/>
    <property type="evidence" value="ECO:0007669"/>
    <property type="project" value="UniProtKB-SubCell"/>
</dbReference>
<dbReference type="GO" id="GO:0000981">
    <property type="term" value="F:DNA-binding transcription factor activity, RNA polymerase II-specific"/>
    <property type="evidence" value="ECO:0007669"/>
    <property type="project" value="TreeGrafter"/>
</dbReference>
<dbReference type="Gene3D" id="1.10.10.10">
    <property type="entry name" value="Winged helix-like DNA-binding domain superfamily/Winged helix DNA-binding domain"/>
    <property type="match status" value="1"/>
</dbReference>
<dbReference type="SUPFAM" id="SSF46785">
    <property type="entry name" value="Winged helix' DNA-binding domain"/>
    <property type="match status" value="1"/>
</dbReference>
<evidence type="ECO:0000256" key="2">
    <source>
        <dbReference type="ARBA" id="ARBA00023125"/>
    </source>
</evidence>
<dbReference type="InterPro" id="IPR046328">
    <property type="entry name" value="ETS_fam"/>
</dbReference>
<keyword evidence="3" id="KW-0539">Nucleus</keyword>
<dbReference type="GO" id="GO:0043565">
    <property type="term" value="F:sequence-specific DNA binding"/>
    <property type="evidence" value="ECO:0007669"/>
    <property type="project" value="InterPro"/>
</dbReference>
<comment type="similarity">
    <text evidence="1 3">Belongs to the ETS family.</text>
</comment>
<gene>
    <name evidence="7" type="ORF">CHIRRI_LOCUS12907</name>
</gene>
<dbReference type="PRINTS" id="PR00454">
    <property type="entry name" value="ETSDOMAIN"/>
</dbReference>
<dbReference type="Pfam" id="PF00178">
    <property type="entry name" value="Ets"/>
    <property type="match status" value="1"/>
</dbReference>
<reference evidence="7" key="2">
    <citation type="submission" date="2022-10" db="EMBL/GenBank/DDBJ databases">
        <authorList>
            <consortium name="ENA_rothamsted_submissions"/>
            <consortium name="culmorum"/>
            <person name="King R."/>
        </authorList>
    </citation>
    <scope>NUCLEOTIDE SEQUENCE</scope>
</reference>